<dbReference type="InterPro" id="IPR027417">
    <property type="entry name" value="P-loop_NTPase"/>
</dbReference>
<reference evidence="2 3" key="1">
    <citation type="submission" date="2022-04" db="EMBL/GenBank/DDBJ databases">
        <title>Paracoccus sp. YLB-12 draft genome sequence.</title>
        <authorList>
            <person name="Yu L."/>
        </authorList>
    </citation>
    <scope>NUCLEOTIDE SEQUENCE [LARGE SCALE GENOMIC DNA]</scope>
    <source>
        <strain evidence="2 3">YLB-12</strain>
    </source>
</reference>
<dbReference type="PANTHER" id="PTHR10605">
    <property type="entry name" value="HEPARAN SULFATE SULFOTRANSFERASE"/>
    <property type="match status" value="1"/>
</dbReference>
<comment type="caution">
    <text evidence="2">The sequence shown here is derived from an EMBL/GenBank/DDBJ whole genome shotgun (WGS) entry which is preliminary data.</text>
</comment>
<sequence length="291" mass="33606">MNDLGQPAWDADGQPRKPRIVGIGAQKAGTSWLSESLAQHPRIWTPPFKEVQFFNHRFVPEHRKWLPWHFRRSKENIVRRHVAKGIPMSPEMAVYLSEITQGEMFTERWYRSVFAPAPQGSRPIDITPEYSTLPAEGVDYIRDFLPNAQFIYVIRHPVDRAISQLKMNLRRKGRKPVTVDDWLAEIEDPVLMDRGDYATYLPRWRERFGDDRLLVLPFGRIARDPHALMRDIEAFLNLPAAYYQGLHKKVFAAPSGLSVPDPARAALRAKLEPQFDYLGATMSAEFMADLR</sequence>
<evidence type="ECO:0000313" key="2">
    <source>
        <dbReference type="EMBL" id="MCT4331578.1"/>
    </source>
</evidence>
<keyword evidence="1" id="KW-0808">Transferase</keyword>
<dbReference type="Pfam" id="PF13469">
    <property type="entry name" value="Sulfotransfer_3"/>
    <property type="match status" value="1"/>
</dbReference>
<name>A0ABT2K4W3_9RHOB</name>
<organism evidence="2 3">
    <name type="scientific">Paracoccus maritimus</name>
    <dbReference type="NCBI Taxonomy" id="2933292"/>
    <lineage>
        <taxon>Bacteria</taxon>
        <taxon>Pseudomonadati</taxon>
        <taxon>Pseudomonadota</taxon>
        <taxon>Alphaproteobacteria</taxon>
        <taxon>Rhodobacterales</taxon>
        <taxon>Paracoccaceae</taxon>
        <taxon>Paracoccus</taxon>
    </lineage>
</organism>
<dbReference type="InterPro" id="IPR037359">
    <property type="entry name" value="NST/OST"/>
</dbReference>
<dbReference type="Gene3D" id="3.40.50.300">
    <property type="entry name" value="P-loop containing nucleotide triphosphate hydrolases"/>
    <property type="match status" value="1"/>
</dbReference>
<dbReference type="PANTHER" id="PTHR10605:SF56">
    <property type="entry name" value="BIFUNCTIONAL HEPARAN SULFATE N-DEACETYLASE_N-SULFOTRANSFERASE"/>
    <property type="match status" value="1"/>
</dbReference>
<proteinExistence type="predicted"/>
<gene>
    <name evidence="2" type="ORF">MU516_01700</name>
</gene>
<evidence type="ECO:0000313" key="3">
    <source>
        <dbReference type="Proteomes" id="UP001320702"/>
    </source>
</evidence>
<accession>A0ABT2K4W3</accession>
<keyword evidence="3" id="KW-1185">Reference proteome</keyword>
<dbReference type="RefSeq" id="WP_260275469.1">
    <property type="nucleotide sequence ID" value="NZ_JANAVZ010000001.1"/>
</dbReference>
<dbReference type="Proteomes" id="UP001320702">
    <property type="component" value="Unassembled WGS sequence"/>
</dbReference>
<dbReference type="SUPFAM" id="SSF52540">
    <property type="entry name" value="P-loop containing nucleoside triphosphate hydrolases"/>
    <property type="match status" value="1"/>
</dbReference>
<dbReference type="EMBL" id="JANAVZ010000001">
    <property type="protein sequence ID" value="MCT4331578.1"/>
    <property type="molecule type" value="Genomic_DNA"/>
</dbReference>
<evidence type="ECO:0000256" key="1">
    <source>
        <dbReference type="ARBA" id="ARBA00022679"/>
    </source>
</evidence>
<protein>
    <submittedName>
        <fullName evidence="2">Sulfotransferase</fullName>
    </submittedName>
</protein>